<keyword evidence="3" id="KW-1185">Reference proteome</keyword>
<keyword evidence="1" id="KW-1133">Transmembrane helix</keyword>
<dbReference type="RefSeq" id="WP_180286596.1">
    <property type="nucleotide sequence ID" value="NZ_JABFDB010000045.1"/>
</dbReference>
<feature type="transmembrane region" description="Helical" evidence="1">
    <location>
        <begin position="35"/>
        <end position="54"/>
    </location>
</feature>
<feature type="transmembrane region" description="Helical" evidence="1">
    <location>
        <begin position="210"/>
        <end position="232"/>
    </location>
</feature>
<keyword evidence="1" id="KW-0812">Transmembrane</keyword>
<gene>
    <name evidence="2" type="ORF">HND93_34420</name>
</gene>
<evidence type="ECO:0000313" key="2">
    <source>
        <dbReference type="EMBL" id="NYZ24827.1"/>
    </source>
</evidence>
<keyword evidence="1" id="KW-0472">Membrane</keyword>
<evidence type="ECO:0000256" key="1">
    <source>
        <dbReference type="SAM" id="Phobius"/>
    </source>
</evidence>
<feature type="transmembrane region" description="Helical" evidence="1">
    <location>
        <begin position="179"/>
        <end position="198"/>
    </location>
</feature>
<reference evidence="2 3" key="1">
    <citation type="submission" date="2020-05" db="EMBL/GenBank/DDBJ databases">
        <title>Azospirillum oleiclasticum sp. nov, a nitrogen-fixing and heavy crude oil-emulsifying bacterium isolated from the crude oil of Yumen Oilfield.</title>
        <authorList>
            <person name="Wu D."/>
            <person name="Cai M."/>
            <person name="Zhang X."/>
        </authorList>
    </citation>
    <scope>NUCLEOTIDE SEQUENCE [LARGE SCALE GENOMIC DNA]</scope>
    <source>
        <strain evidence="2 3">ROY-1-1-2</strain>
    </source>
</reference>
<sequence>MSLAESVWLALAVKALAAATVVVLSSLAAERLGPFMGGVITTLPFSTGPAYVLLAMAHDDRFIADSALSSLVAVAALVTFLVSMVWVSPRFGLALTLLIPSSLMITVGVLLTGIDWTLPMALLLMAGVYAVAFPAVRNAVPPFTLKPVRRRWYDIPGRALMAGLLVATVTTLSDVLGPTMTGALAIYPVSLTGLTIVLHRRQGGAANASAMRSSLIANPGFTLCVLTVHLLAVPAGTATALLAGLGVAVAWSVGVLVWNSRRNRPPAAASTDAAGPVRQPCR</sequence>
<name>A0ABX2TKF8_9PROT</name>
<feature type="transmembrane region" description="Helical" evidence="1">
    <location>
        <begin position="6"/>
        <end position="28"/>
    </location>
</feature>
<proteinExistence type="predicted"/>
<comment type="caution">
    <text evidence="2">The sequence shown here is derived from an EMBL/GenBank/DDBJ whole genome shotgun (WGS) entry which is preliminary data.</text>
</comment>
<evidence type="ECO:0000313" key="3">
    <source>
        <dbReference type="Proteomes" id="UP000584642"/>
    </source>
</evidence>
<feature type="transmembrane region" description="Helical" evidence="1">
    <location>
        <begin position="238"/>
        <end position="258"/>
    </location>
</feature>
<organism evidence="2 3">
    <name type="scientific">Azospirillum oleiclasticum</name>
    <dbReference type="NCBI Taxonomy" id="2735135"/>
    <lineage>
        <taxon>Bacteria</taxon>
        <taxon>Pseudomonadati</taxon>
        <taxon>Pseudomonadota</taxon>
        <taxon>Alphaproteobacteria</taxon>
        <taxon>Rhodospirillales</taxon>
        <taxon>Azospirillaceae</taxon>
        <taxon>Azospirillum</taxon>
    </lineage>
</organism>
<accession>A0ABX2TKF8</accession>
<feature type="transmembrane region" description="Helical" evidence="1">
    <location>
        <begin position="66"/>
        <end position="87"/>
    </location>
</feature>
<protein>
    <submittedName>
        <fullName evidence="2">Uncharacterized protein</fullName>
    </submittedName>
</protein>
<feature type="transmembrane region" description="Helical" evidence="1">
    <location>
        <begin position="120"/>
        <end position="140"/>
    </location>
</feature>
<dbReference type="Proteomes" id="UP000584642">
    <property type="component" value="Unassembled WGS sequence"/>
</dbReference>
<dbReference type="EMBL" id="JABFDB010000045">
    <property type="protein sequence ID" value="NYZ24827.1"/>
    <property type="molecule type" value="Genomic_DNA"/>
</dbReference>
<feature type="transmembrane region" description="Helical" evidence="1">
    <location>
        <begin position="94"/>
        <end position="114"/>
    </location>
</feature>